<dbReference type="InterPro" id="IPR036514">
    <property type="entry name" value="SGNH_hydro_sf"/>
</dbReference>
<evidence type="ECO:0000256" key="2">
    <source>
        <dbReference type="SAM" id="Coils"/>
    </source>
</evidence>
<keyword evidence="2" id="KW-0175">Coiled coil</keyword>
<evidence type="ECO:0000313" key="5">
    <source>
        <dbReference type="Proteomes" id="UP000241480"/>
    </source>
</evidence>
<dbReference type="Gene3D" id="3.40.50.1110">
    <property type="entry name" value="SGNH hydrolase"/>
    <property type="match status" value="1"/>
</dbReference>
<organism evidence="4 5">
    <name type="scientific">Raoultella phage Ro1</name>
    <dbReference type="NCBI Taxonomy" id="2053702"/>
    <lineage>
        <taxon>Viruses</taxon>
        <taxon>Duplodnaviria</taxon>
        <taxon>Heunggongvirae</taxon>
        <taxon>Uroviricota</taxon>
        <taxon>Caudoviricetes</taxon>
        <taxon>Vequintavirinae</taxon>
        <taxon>Mydovirus</taxon>
        <taxon>Mydovirus Ro1</taxon>
    </lineage>
</organism>
<evidence type="ECO:0000256" key="1">
    <source>
        <dbReference type="ARBA" id="ARBA00022801"/>
    </source>
</evidence>
<protein>
    <recommendedName>
        <fullName evidence="3">Sialate O-acetylesterase domain-containing protein</fullName>
    </recommendedName>
</protein>
<evidence type="ECO:0000313" key="4">
    <source>
        <dbReference type="EMBL" id="AUE23423.1"/>
    </source>
</evidence>
<dbReference type="InterPro" id="IPR005181">
    <property type="entry name" value="SASA"/>
</dbReference>
<keyword evidence="1" id="KW-0378">Hydrolase</keyword>
<evidence type="ECO:0000259" key="3">
    <source>
        <dbReference type="Pfam" id="PF03629"/>
    </source>
</evidence>
<dbReference type="Proteomes" id="UP000241480">
    <property type="component" value="Segment"/>
</dbReference>
<feature type="coiled-coil region" evidence="2">
    <location>
        <begin position="26"/>
        <end position="53"/>
    </location>
</feature>
<feature type="domain" description="Sialate O-acetylesterase" evidence="3">
    <location>
        <begin position="490"/>
        <end position="653"/>
    </location>
</feature>
<reference evidence="4 5" key="1">
    <citation type="submission" date="2017-10" db="EMBL/GenBank/DDBJ databases">
        <title>Antibacterial composition for extension of chilled fish shelf life and decreasing of risk of food-borne infections, bacteriophage strains for its preparation.</title>
        <authorList>
            <person name="Zulkarneev E.R."/>
            <person name="Aleshkin A.V."/>
            <person name="Rubalsky O.V."/>
            <person name="Kiseleva I.A."/>
            <person name="Rubalskii E.O."/>
            <person name="Lebedev S.N."/>
        </authorList>
    </citation>
    <scope>NUCLEOTIDE SEQUENCE [LARGE SCALE GENOMIC DNA]</scope>
</reference>
<proteinExistence type="predicted"/>
<name>A0A2H4YH15_9CAUD</name>
<dbReference type="Pfam" id="PF03629">
    <property type="entry name" value="SASA"/>
    <property type="match status" value="1"/>
</dbReference>
<dbReference type="EMBL" id="MG250486">
    <property type="protein sequence ID" value="AUE23423.1"/>
    <property type="molecule type" value="Genomic_DNA"/>
</dbReference>
<dbReference type="SUPFAM" id="SSF52266">
    <property type="entry name" value="SGNH hydrolase"/>
    <property type="match status" value="1"/>
</dbReference>
<sequence>MRMNNLSDVAAGASYVTSIGSGGYWLLQLLDKVTEIKNEAVEAKDQSEDARDEARSYALQASELGNLYASVSEGLAATTDGQYFQVPQGSGSYVAFKVYKNNAGVAQEVAAVPGTGAIIGTIREFPTLAAAQTDADAGNILVGSTAYYRSPEDNALAIEVINNAGTLVETGRKMPSSKLVESVLSMISADGITRDAFMQWADKNGLIIAKWLQSDEGVSFSSALLNFGPEGFIAKLAGIGADKIFTSFIEMISGDDFIVSDKNGLIISQIINSIVKLPGFMLNIPFLNLYAKKLNLLPGMTLGADDATITLSGPLQTVDQNGLIAFSQDAKGKVKFSDMGKRGSGGGAATGAMKESQVIDLLDGAGAAYASKRHNQVRFPVPRATNLKKLTYWFLVGQSFVNGGGSSFAIPDTTDMGNIMLGQSPRGSTFVKGLPSYDFTPVGGNVFYPLQEVRQTDAGVISTTSGSHGQTIAKGFADELKRRYNERTRQQNNTDHIFGVACCGVSGASIADLTKGAAAGYYNRFLTALSGVAAAAAAAGYDWEVGGLIYMQGEQDNGTTTEIYLPQLQTMHDNMIADAMAASGQKATPIFLINQIGNSFISGRNFGVVEAQRRFVENNPLAFMVGSYTGLPNPVDHLFANSYRWLGAQFAKVADRVMWGNDEANFQMVGAYWSGNTAYIGFSTRVPPLTFKSAYVTYTETMYDDKGFTVSDGSGVLTGSNLTVSIVSDNVVKIVAARELTGTVTIMLGDGTAHAGGTQHR</sequence>
<gene>
    <name evidence="4" type="ORF">Ro1_00218</name>
</gene>
<accession>A0A2H4YH15</accession>
<keyword evidence="5" id="KW-1185">Reference proteome</keyword>
<dbReference type="GO" id="GO:0016787">
    <property type="term" value="F:hydrolase activity"/>
    <property type="evidence" value="ECO:0007669"/>
    <property type="project" value="UniProtKB-KW"/>
</dbReference>